<organism evidence="1 2">
    <name type="scientific">Prochlorococcus marinus str. MIT 9401</name>
    <dbReference type="NCBI Taxonomy" id="167551"/>
    <lineage>
        <taxon>Bacteria</taxon>
        <taxon>Bacillati</taxon>
        <taxon>Cyanobacteriota</taxon>
        <taxon>Cyanophyceae</taxon>
        <taxon>Synechococcales</taxon>
        <taxon>Prochlorococcaceae</taxon>
        <taxon>Prochlorococcus</taxon>
    </lineage>
</organism>
<evidence type="ECO:0000313" key="2">
    <source>
        <dbReference type="Proteomes" id="UP000030481"/>
    </source>
</evidence>
<sequence>MELTCFRWILYDSFAVNQVKDTNFFKGLKPLSFIVWK</sequence>
<dbReference type="EMBL" id="JNAR01000017">
    <property type="protein sequence ID" value="KGG06685.1"/>
    <property type="molecule type" value="Genomic_DNA"/>
</dbReference>
<accession>A0A0A2B1M0</accession>
<proteinExistence type="predicted"/>
<name>A0A0A2B1M0_PROMR</name>
<comment type="caution">
    <text evidence="1">The sequence shown here is derived from an EMBL/GenBank/DDBJ whole genome shotgun (WGS) entry which is preliminary data.</text>
</comment>
<dbReference type="AlphaFoldDB" id="A0A0A2B1M0"/>
<reference evidence="2" key="1">
    <citation type="journal article" date="2014" name="Sci. Data">
        <title>Genomes of diverse isolates of the marine cyanobacterium Prochlorococcus.</title>
        <authorList>
            <person name="Biller S."/>
            <person name="Berube P."/>
            <person name="Thompson J."/>
            <person name="Kelly L."/>
            <person name="Roggensack S."/>
            <person name="Awad L."/>
            <person name="Roache-Johnson K."/>
            <person name="Ding H."/>
            <person name="Giovannoni S.J."/>
            <person name="Moore L.R."/>
            <person name="Chisholm S.W."/>
        </authorList>
    </citation>
    <scope>NUCLEOTIDE SEQUENCE [LARGE SCALE GENOMIC DNA]</scope>
</reference>
<protein>
    <submittedName>
        <fullName evidence="1">Uncharacterized protein</fullName>
    </submittedName>
</protein>
<gene>
    <name evidence="1" type="ORF">EV01_1890</name>
</gene>
<dbReference type="Proteomes" id="UP000030481">
    <property type="component" value="Unassembled WGS sequence"/>
</dbReference>
<evidence type="ECO:0000313" key="1">
    <source>
        <dbReference type="EMBL" id="KGG06685.1"/>
    </source>
</evidence>